<reference evidence="3" key="1">
    <citation type="journal article" date="2019" name="Int. J. Syst. Evol. Microbiol.">
        <title>The Global Catalogue of Microorganisms (GCM) 10K type strain sequencing project: providing services to taxonomists for standard genome sequencing and annotation.</title>
        <authorList>
            <consortium name="The Broad Institute Genomics Platform"/>
            <consortium name="The Broad Institute Genome Sequencing Center for Infectious Disease"/>
            <person name="Wu L."/>
            <person name="Ma J."/>
        </authorList>
    </citation>
    <scope>NUCLEOTIDE SEQUENCE [LARGE SCALE GENOMIC DNA]</scope>
    <source>
        <strain evidence="3">CGMCC 4.7323</strain>
    </source>
</reference>
<protein>
    <submittedName>
        <fullName evidence="2">Hydroxylase</fullName>
    </submittedName>
</protein>
<feature type="domain" description="VOC" evidence="1">
    <location>
        <begin position="10"/>
        <end position="123"/>
    </location>
</feature>
<dbReference type="GeneID" id="301547501"/>
<evidence type="ECO:0000259" key="1">
    <source>
        <dbReference type="PROSITE" id="PS51819"/>
    </source>
</evidence>
<dbReference type="Pfam" id="PF18029">
    <property type="entry name" value="Glyoxalase_6"/>
    <property type="match status" value="1"/>
</dbReference>
<dbReference type="Pfam" id="PF00903">
    <property type="entry name" value="Glyoxalase"/>
    <property type="match status" value="1"/>
</dbReference>
<dbReference type="PANTHER" id="PTHR33993:SF10">
    <property type="entry name" value="CONSERVED PROTEIN"/>
    <property type="match status" value="1"/>
</dbReference>
<gene>
    <name evidence="2" type="ORF">GCM10012285_16490</name>
</gene>
<comment type="caution">
    <text evidence="2">The sequence shown here is derived from an EMBL/GenBank/DDBJ whole genome shotgun (WGS) entry which is preliminary data.</text>
</comment>
<dbReference type="SUPFAM" id="SSF54593">
    <property type="entry name" value="Glyoxalase/Bleomycin resistance protein/Dihydroxybiphenyl dioxygenase"/>
    <property type="match status" value="2"/>
</dbReference>
<proteinExistence type="predicted"/>
<dbReference type="InterPro" id="IPR052164">
    <property type="entry name" value="Anthracycline_SecMetBiosynth"/>
</dbReference>
<dbReference type="EMBL" id="BMND01000005">
    <property type="protein sequence ID" value="GGN39487.1"/>
    <property type="molecule type" value="Genomic_DNA"/>
</dbReference>
<dbReference type="InterPro" id="IPR037523">
    <property type="entry name" value="VOC_core"/>
</dbReference>
<evidence type="ECO:0000313" key="3">
    <source>
        <dbReference type="Proteomes" id="UP000600080"/>
    </source>
</evidence>
<name>A0ABQ2J6V2_9ACTN</name>
<keyword evidence="3" id="KW-1185">Reference proteome</keyword>
<feature type="domain" description="VOC" evidence="1">
    <location>
        <begin position="139"/>
        <end position="263"/>
    </location>
</feature>
<dbReference type="InterPro" id="IPR004360">
    <property type="entry name" value="Glyas_Fos-R_dOase_dom"/>
</dbReference>
<dbReference type="InterPro" id="IPR029068">
    <property type="entry name" value="Glyas_Bleomycin-R_OHBP_Dase"/>
</dbReference>
<dbReference type="RefSeq" id="WP_189096911.1">
    <property type="nucleotide sequence ID" value="NZ_BMND01000005.1"/>
</dbReference>
<organism evidence="2 3">
    <name type="scientific">Streptomyces kronopolitis</name>
    <dbReference type="NCBI Taxonomy" id="1612435"/>
    <lineage>
        <taxon>Bacteria</taxon>
        <taxon>Bacillati</taxon>
        <taxon>Actinomycetota</taxon>
        <taxon>Actinomycetes</taxon>
        <taxon>Kitasatosporales</taxon>
        <taxon>Streptomycetaceae</taxon>
        <taxon>Streptomyces</taxon>
    </lineage>
</organism>
<dbReference type="CDD" id="cd07247">
    <property type="entry name" value="SgaA_N_like"/>
    <property type="match status" value="2"/>
</dbReference>
<sequence length="268" mass="27528">MLTTNYVPGTPNWLDLGAPDVDAAAAFYSGVLGWTFQSAGPDAGGYGFFQLDGKTVAAVGPLTEEGASSAWNVYFQTPDADATAKAVEQAGGAVRVAPADVFTAGRLAAFTDPTGADFAVWQPGDLPGGGLGTVMAPNTLCWTELYTTDAARAKDFYGSVFSWTYQDMPMGGDAVYSLVSAPGGGKVGDSAQGGIMELQQEHLRAGSSSEWHPYFGVADCDATFAAATDRGATVMIPPTDAPGVGRLAMVMDPAGAPFALLKGEPTTT</sequence>
<dbReference type="Gene3D" id="3.10.180.10">
    <property type="entry name" value="2,3-Dihydroxybiphenyl 1,2-Dioxygenase, domain 1"/>
    <property type="match status" value="2"/>
</dbReference>
<dbReference type="PROSITE" id="PS51819">
    <property type="entry name" value="VOC"/>
    <property type="match status" value="2"/>
</dbReference>
<dbReference type="PANTHER" id="PTHR33993">
    <property type="entry name" value="GLYOXALASE-RELATED"/>
    <property type="match status" value="1"/>
</dbReference>
<evidence type="ECO:0000313" key="2">
    <source>
        <dbReference type="EMBL" id="GGN39487.1"/>
    </source>
</evidence>
<accession>A0ABQ2J6V2</accession>
<dbReference type="InterPro" id="IPR041581">
    <property type="entry name" value="Glyoxalase_6"/>
</dbReference>
<dbReference type="Proteomes" id="UP000600080">
    <property type="component" value="Unassembled WGS sequence"/>
</dbReference>